<dbReference type="SMART" id="SM01203">
    <property type="entry name" value="DUF3585"/>
    <property type="match status" value="1"/>
</dbReference>
<sequence>FSFSLFSSTCYLLPYVSSPVLWPGSVAYFLASLPFSFYFSPPLFLCLLLFPLPPCVVEVEPNVGTPRRRPISFCHCCTHEGMGKKDDPKLMQEWFKLVQEKNALVRYESELMIFARELELEDRQSRLQQELRERMAVDDHLKTEEELAEEKRILNEMLEVVEQRDSLVALLEEQRLSEREEDKDLEEVMLSKGFNLNWS</sequence>
<organism evidence="4 5">
    <name type="scientific">Huso huso</name>
    <name type="common">Beluga</name>
    <name type="synonym">Acipenser huso</name>
    <dbReference type="NCBI Taxonomy" id="61971"/>
    <lineage>
        <taxon>Eukaryota</taxon>
        <taxon>Metazoa</taxon>
        <taxon>Chordata</taxon>
        <taxon>Craniata</taxon>
        <taxon>Vertebrata</taxon>
        <taxon>Euteleostomi</taxon>
        <taxon>Actinopterygii</taxon>
        <taxon>Chondrostei</taxon>
        <taxon>Acipenseriformes</taxon>
        <taxon>Acipenseridae</taxon>
        <taxon>Huso</taxon>
    </lineage>
</organism>
<comment type="caution">
    <text evidence="4">The sequence shown here is derived from an EMBL/GenBank/DDBJ whole genome shotgun (WGS) entry which is preliminary data.</text>
</comment>
<evidence type="ECO:0000313" key="5">
    <source>
        <dbReference type="Proteomes" id="UP001369086"/>
    </source>
</evidence>
<evidence type="ECO:0000256" key="2">
    <source>
        <dbReference type="ARBA" id="ARBA00023242"/>
    </source>
</evidence>
<name>A0ABR0ZC73_HUSHU</name>
<dbReference type="Pfam" id="PF12130">
    <property type="entry name" value="bMERB_dom"/>
    <property type="match status" value="1"/>
</dbReference>
<keyword evidence="2" id="KW-0539">Nucleus</keyword>
<protein>
    <submittedName>
        <fullName evidence="4">MICAL C-terminal-like protein</fullName>
    </submittedName>
</protein>
<proteinExistence type="predicted"/>
<dbReference type="InterPro" id="IPR022735">
    <property type="entry name" value="bMERB_dom"/>
</dbReference>
<feature type="non-terminal residue" evidence="4">
    <location>
        <position position="1"/>
    </location>
</feature>
<feature type="domain" description="BMERB" evidence="3">
    <location>
        <begin position="1"/>
        <end position="187"/>
    </location>
</feature>
<gene>
    <name evidence="4" type="ORF">HHUSO_G15424</name>
</gene>
<comment type="subcellular location">
    <subcellularLocation>
        <location evidence="1">Nucleus</location>
    </subcellularLocation>
</comment>
<dbReference type="InterPro" id="IPR050540">
    <property type="entry name" value="F-actin_Monoox_Mical"/>
</dbReference>
<dbReference type="PANTHER" id="PTHR23167">
    <property type="entry name" value="CALPONIN HOMOLOGY DOMAIN-CONTAINING PROTEIN DDB_G0272472-RELATED"/>
    <property type="match status" value="1"/>
</dbReference>
<dbReference type="PROSITE" id="PS51848">
    <property type="entry name" value="BMERB"/>
    <property type="match status" value="1"/>
</dbReference>
<evidence type="ECO:0000259" key="3">
    <source>
        <dbReference type="PROSITE" id="PS51848"/>
    </source>
</evidence>
<evidence type="ECO:0000256" key="1">
    <source>
        <dbReference type="ARBA" id="ARBA00004123"/>
    </source>
</evidence>
<keyword evidence="5" id="KW-1185">Reference proteome</keyword>
<evidence type="ECO:0000313" key="4">
    <source>
        <dbReference type="EMBL" id="KAK6482417.1"/>
    </source>
</evidence>
<dbReference type="PANTHER" id="PTHR23167:SF51">
    <property type="entry name" value="[F-ACTIN]-MONOOXYGENASE MICAL3"/>
    <property type="match status" value="1"/>
</dbReference>
<reference evidence="4 5" key="1">
    <citation type="submission" date="2021-05" db="EMBL/GenBank/DDBJ databases">
        <authorList>
            <person name="Zahm M."/>
            <person name="Klopp C."/>
            <person name="Cabau C."/>
            <person name="Kuhl H."/>
            <person name="Suciu R."/>
            <person name="Ciorpac M."/>
            <person name="Holostenco D."/>
            <person name="Gessner J."/>
            <person name="Wuertz S."/>
            <person name="Hohne C."/>
            <person name="Stock M."/>
            <person name="Gislard M."/>
            <person name="Lluch J."/>
            <person name="Milhes M."/>
            <person name="Lampietro C."/>
            <person name="Lopez Roques C."/>
            <person name="Donnadieu C."/>
            <person name="Du K."/>
            <person name="Schartl M."/>
            <person name="Guiguen Y."/>
        </authorList>
    </citation>
    <scope>NUCLEOTIDE SEQUENCE [LARGE SCALE GENOMIC DNA]</scope>
    <source>
        <strain evidence="4">Hh-F2</strain>
        <tissue evidence="4">Blood</tissue>
    </source>
</reference>
<dbReference type="EMBL" id="JAHFZB010000013">
    <property type="protein sequence ID" value="KAK6482417.1"/>
    <property type="molecule type" value="Genomic_DNA"/>
</dbReference>
<accession>A0ABR0ZC73</accession>
<dbReference type="Proteomes" id="UP001369086">
    <property type="component" value="Unassembled WGS sequence"/>
</dbReference>